<dbReference type="Proteomes" id="UP000054018">
    <property type="component" value="Unassembled WGS sequence"/>
</dbReference>
<feature type="non-terminal residue" evidence="1">
    <location>
        <position position="1"/>
    </location>
</feature>
<gene>
    <name evidence="1" type="ORF">PISMIDRAFT_19409</name>
</gene>
<name>A0A0C9XH22_9AGAM</name>
<proteinExistence type="predicted"/>
<dbReference type="EMBL" id="KN834188">
    <property type="protein sequence ID" value="KIK11575.1"/>
    <property type="molecule type" value="Genomic_DNA"/>
</dbReference>
<reference evidence="2" key="2">
    <citation type="submission" date="2015-01" db="EMBL/GenBank/DDBJ databases">
        <title>Evolutionary Origins and Diversification of the Mycorrhizal Mutualists.</title>
        <authorList>
            <consortium name="DOE Joint Genome Institute"/>
            <consortium name="Mycorrhizal Genomics Consortium"/>
            <person name="Kohler A."/>
            <person name="Kuo A."/>
            <person name="Nagy L.G."/>
            <person name="Floudas D."/>
            <person name="Copeland A."/>
            <person name="Barry K.W."/>
            <person name="Cichocki N."/>
            <person name="Veneault-Fourrey C."/>
            <person name="LaButti K."/>
            <person name="Lindquist E.A."/>
            <person name="Lipzen A."/>
            <person name="Lundell T."/>
            <person name="Morin E."/>
            <person name="Murat C."/>
            <person name="Riley R."/>
            <person name="Ohm R."/>
            <person name="Sun H."/>
            <person name="Tunlid A."/>
            <person name="Henrissat B."/>
            <person name="Grigoriev I.V."/>
            <person name="Hibbett D.S."/>
            <person name="Martin F."/>
        </authorList>
    </citation>
    <scope>NUCLEOTIDE SEQUENCE [LARGE SCALE GENOMIC DNA]</scope>
    <source>
        <strain evidence="2">441</strain>
    </source>
</reference>
<evidence type="ECO:0000313" key="1">
    <source>
        <dbReference type="EMBL" id="KIK11575.1"/>
    </source>
</evidence>
<feature type="non-terminal residue" evidence="1">
    <location>
        <position position="141"/>
    </location>
</feature>
<sequence length="141" mass="15852">ELLRPPEQIRISRNVKFLCDGNTRCGEVQYFTRLAIAAADGNWEFTDVAVIRTYSAPDEELLRLLSHVLLASRLLDAISVIHVKQIVGVIAMIPQQMALPSGAEGEYYCMMERPGYDIASWGVPYSIYRDVEDDDNGDDVE</sequence>
<organism evidence="1 2">
    <name type="scientific">Pisolithus microcarpus 441</name>
    <dbReference type="NCBI Taxonomy" id="765257"/>
    <lineage>
        <taxon>Eukaryota</taxon>
        <taxon>Fungi</taxon>
        <taxon>Dikarya</taxon>
        <taxon>Basidiomycota</taxon>
        <taxon>Agaricomycotina</taxon>
        <taxon>Agaricomycetes</taxon>
        <taxon>Agaricomycetidae</taxon>
        <taxon>Boletales</taxon>
        <taxon>Sclerodermatineae</taxon>
        <taxon>Pisolithaceae</taxon>
        <taxon>Pisolithus</taxon>
    </lineage>
</organism>
<dbReference type="AlphaFoldDB" id="A0A0C9XH22"/>
<accession>A0A0C9XH22</accession>
<protein>
    <submittedName>
        <fullName evidence="1">Uncharacterized protein</fullName>
    </submittedName>
</protein>
<reference evidence="1 2" key="1">
    <citation type="submission" date="2014-04" db="EMBL/GenBank/DDBJ databases">
        <authorList>
            <consortium name="DOE Joint Genome Institute"/>
            <person name="Kuo A."/>
            <person name="Kohler A."/>
            <person name="Costa M.D."/>
            <person name="Nagy L.G."/>
            <person name="Floudas D."/>
            <person name="Copeland A."/>
            <person name="Barry K.W."/>
            <person name="Cichocki N."/>
            <person name="Veneault-Fourrey C."/>
            <person name="LaButti K."/>
            <person name="Lindquist E.A."/>
            <person name="Lipzen A."/>
            <person name="Lundell T."/>
            <person name="Morin E."/>
            <person name="Murat C."/>
            <person name="Sun H."/>
            <person name="Tunlid A."/>
            <person name="Henrissat B."/>
            <person name="Grigoriev I.V."/>
            <person name="Hibbett D.S."/>
            <person name="Martin F."/>
            <person name="Nordberg H.P."/>
            <person name="Cantor M.N."/>
            <person name="Hua S.X."/>
        </authorList>
    </citation>
    <scope>NUCLEOTIDE SEQUENCE [LARGE SCALE GENOMIC DNA]</scope>
    <source>
        <strain evidence="1 2">441</strain>
    </source>
</reference>
<keyword evidence="2" id="KW-1185">Reference proteome</keyword>
<dbReference type="HOGENOM" id="CLU_047287_2_1_1"/>
<dbReference type="OrthoDB" id="2669721at2759"/>
<evidence type="ECO:0000313" key="2">
    <source>
        <dbReference type="Proteomes" id="UP000054018"/>
    </source>
</evidence>